<name>A0A9P3LBT6_9APHY</name>
<dbReference type="AlphaFoldDB" id="A0A9P3LBT6"/>
<evidence type="ECO:0000256" key="1">
    <source>
        <dbReference type="SAM" id="MobiDB-lite"/>
    </source>
</evidence>
<feature type="compositionally biased region" description="Gly residues" evidence="1">
    <location>
        <begin position="369"/>
        <end position="384"/>
    </location>
</feature>
<keyword evidence="4" id="KW-1185">Reference proteome</keyword>
<evidence type="ECO:0000313" key="4">
    <source>
        <dbReference type="Proteomes" id="UP000703269"/>
    </source>
</evidence>
<keyword evidence="2" id="KW-0472">Membrane</keyword>
<dbReference type="OrthoDB" id="2563669at2759"/>
<reference evidence="3 4" key="1">
    <citation type="submission" date="2021-08" db="EMBL/GenBank/DDBJ databases">
        <title>Draft Genome Sequence of Phanerochaete sordida strain YK-624.</title>
        <authorList>
            <person name="Mori T."/>
            <person name="Dohra H."/>
            <person name="Suzuki T."/>
            <person name="Kawagishi H."/>
            <person name="Hirai H."/>
        </authorList>
    </citation>
    <scope>NUCLEOTIDE SEQUENCE [LARGE SCALE GENOMIC DNA]</scope>
    <source>
        <strain evidence="3 4">YK-624</strain>
    </source>
</reference>
<dbReference type="Proteomes" id="UP000703269">
    <property type="component" value="Unassembled WGS sequence"/>
</dbReference>
<comment type="caution">
    <text evidence="3">The sequence shown here is derived from an EMBL/GenBank/DDBJ whole genome shotgun (WGS) entry which is preliminary data.</text>
</comment>
<evidence type="ECO:0000313" key="3">
    <source>
        <dbReference type="EMBL" id="GJE89816.1"/>
    </source>
</evidence>
<feature type="region of interest" description="Disordered" evidence="1">
    <location>
        <begin position="369"/>
        <end position="397"/>
    </location>
</feature>
<feature type="region of interest" description="Disordered" evidence="1">
    <location>
        <begin position="131"/>
        <end position="177"/>
    </location>
</feature>
<feature type="region of interest" description="Disordered" evidence="1">
    <location>
        <begin position="302"/>
        <end position="327"/>
    </location>
</feature>
<evidence type="ECO:0000256" key="2">
    <source>
        <dbReference type="SAM" id="Phobius"/>
    </source>
</evidence>
<protein>
    <submittedName>
        <fullName evidence="3">Uncharacterized protein</fullName>
    </submittedName>
</protein>
<proteinExistence type="predicted"/>
<dbReference type="EMBL" id="BPQB01000014">
    <property type="protein sequence ID" value="GJE89816.1"/>
    <property type="molecule type" value="Genomic_DNA"/>
</dbReference>
<keyword evidence="2" id="KW-0812">Transmembrane</keyword>
<feature type="compositionally biased region" description="Low complexity" evidence="1">
    <location>
        <begin position="151"/>
        <end position="166"/>
    </location>
</feature>
<organism evidence="3 4">
    <name type="scientific">Phanerochaete sordida</name>
    <dbReference type="NCBI Taxonomy" id="48140"/>
    <lineage>
        <taxon>Eukaryota</taxon>
        <taxon>Fungi</taxon>
        <taxon>Dikarya</taxon>
        <taxon>Basidiomycota</taxon>
        <taxon>Agaricomycotina</taxon>
        <taxon>Agaricomycetes</taxon>
        <taxon>Polyporales</taxon>
        <taxon>Phanerochaetaceae</taxon>
        <taxon>Phanerochaete</taxon>
    </lineage>
</organism>
<sequence>MNYTLDDTSSQLVYTGWAAQSPLDSDAAMFFGGSYHVAQRQGAMLNMTIDSVGGSLYIYGSMGPEHGDFSVQVDDKIAYLSAGASEVRFQQPLFSFTFDANASSTHFVSLTAILASGPWLDVDFVTIGQPTNSTSNGPPVLPNTVHPPWQTSTTSSTRSTSSSSSSADSVAGNVGTGPSHAKANVAAKVLAILFGSLIAIAVFISLIWLFLRRRYDRHRAREHRFRVGTSRPGRADKSDGTAETKPVISAPIYFQHTASHTHGGGVYSVLGGSAPASSAALSLPPMPVSQELSAAMHSVLTGPADAPRAAPHHLSPPPSPGFGTLASSSSLTLTTASEGSKASDASAGALLKKDGVGAYTDGHDFAGGAPGYQGGAGGGQGEQPGVGHAPGHEAQPRAAKPMAFLSSAPTAFGNMFKRMSKGDADSMKTDFLQV</sequence>
<keyword evidence="2" id="KW-1133">Transmembrane helix</keyword>
<gene>
    <name evidence="3" type="ORF">PsYK624_059240</name>
</gene>
<feature type="transmembrane region" description="Helical" evidence="2">
    <location>
        <begin position="189"/>
        <end position="211"/>
    </location>
</feature>
<accession>A0A9P3LBT6</accession>